<organism evidence="3 4">
    <name type="scientific">Aspergillus nanangensis</name>
    <dbReference type="NCBI Taxonomy" id="2582783"/>
    <lineage>
        <taxon>Eukaryota</taxon>
        <taxon>Fungi</taxon>
        <taxon>Dikarya</taxon>
        <taxon>Ascomycota</taxon>
        <taxon>Pezizomycotina</taxon>
        <taxon>Eurotiomycetes</taxon>
        <taxon>Eurotiomycetidae</taxon>
        <taxon>Eurotiales</taxon>
        <taxon>Aspergillaceae</taxon>
        <taxon>Aspergillus</taxon>
        <taxon>Aspergillus subgen. Circumdati</taxon>
    </lineage>
</organism>
<reference evidence="3" key="1">
    <citation type="journal article" date="2019" name="Beilstein J. Org. Chem.">
        <title>Nanangenines: drimane sesquiterpenoids as the dominant metabolite cohort of a novel Australian fungus, Aspergillus nanangensis.</title>
        <authorList>
            <person name="Lacey H.J."/>
            <person name="Gilchrist C.L.M."/>
            <person name="Crombie A."/>
            <person name="Kalaitzis J.A."/>
            <person name="Vuong D."/>
            <person name="Rutledge P.J."/>
            <person name="Turner P."/>
            <person name="Pitt J.I."/>
            <person name="Lacey E."/>
            <person name="Chooi Y.H."/>
            <person name="Piggott A.M."/>
        </authorList>
    </citation>
    <scope>NUCLEOTIDE SEQUENCE</scope>
    <source>
        <strain evidence="3">MST-FP2251</strain>
    </source>
</reference>
<keyword evidence="4" id="KW-1185">Reference proteome</keyword>
<name>A0AAD4CGK1_ASPNN</name>
<feature type="transmembrane region" description="Helical" evidence="2">
    <location>
        <begin position="6"/>
        <end position="24"/>
    </location>
</feature>
<feature type="region of interest" description="Disordered" evidence="1">
    <location>
        <begin position="359"/>
        <end position="436"/>
    </location>
</feature>
<feature type="compositionally biased region" description="Basic residues" evidence="1">
    <location>
        <begin position="381"/>
        <end position="397"/>
    </location>
</feature>
<gene>
    <name evidence="3" type="ORF">FE257_012004</name>
</gene>
<evidence type="ECO:0000313" key="4">
    <source>
        <dbReference type="Proteomes" id="UP001194746"/>
    </source>
</evidence>
<evidence type="ECO:0000256" key="2">
    <source>
        <dbReference type="SAM" id="Phobius"/>
    </source>
</evidence>
<dbReference type="AlphaFoldDB" id="A0AAD4CGK1"/>
<proteinExistence type="predicted"/>
<protein>
    <submittedName>
        <fullName evidence="3">Uncharacterized protein</fullName>
    </submittedName>
</protein>
<reference evidence="3" key="2">
    <citation type="submission" date="2020-02" db="EMBL/GenBank/DDBJ databases">
        <authorList>
            <person name="Gilchrist C.L.M."/>
            <person name="Chooi Y.-H."/>
        </authorList>
    </citation>
    <scope>NUCLEOTIDE SEQUENCE</scope>
    <source>
        <strain evidence="3">MST-FP2251</strain>
    </source>
</reference>
<accession>A0AAD4CGK1</accession>
<sequence>MLIPFVGIFISLTIWGTFFQVPGFNDPQESFTKRIFGAMEATAVAKGVYDLAGVIKSAYKNRVPQYQERTVVHPAGFESNVELMILLPNTTTQATAVSIETGFESNVELMILLPNTTTQATAVSIETPLRAKAVDDHVCGPSASVSMKFFGVTMLIYSGLLAAIWFRYKKNATASVACGRGTSRNKLNHSMNLFNSILVSSDQVPSSLYELIDALSKPNMPLTVTSDIRFFEQVLTQFETTDIFPLLAQETPQVISIHREVEKTISRIECQRVAASVYSQLWISFPVQESNDKLEDTQNETTNPVDTKSKSSPVALSSIYIPSRQWALVVRRPEHISPFLYIQMVCALLARLNETNAEDKTNQAVSEPGLCTEPSTPPSAGRRKRPSQAKRQRYARRRQNEEMAAAQSSATTVVNPGHDWPATPDPRGQGLNQPDNHGVAFDDARYGQQGGARPFPPPVILRPGPAQYGWQGAYKMPPYPQYF</sequence>
<dbReference type="Proteomes" id="UP001194746">
    <property type="component" value="Unassembled WGS sequence"/>
</dbReference>
<keyword evidence="2" id="KW-0812">Transmembrane</keyword>
<keyword evidence="2" id="KW-1133">Transmembrane helix</keyword>
<comment type="caution">
    <text evidence="3">The sequence shown here is derived from an EMBL/GenBank/DDBJ whole genome shotgun (WGS) entry which is preliminary data.</text>
</comment>
<evidence type="ECO:0000256" key="1">
    <source>
        <dbReference type="SAM" id="MobiDB-lite"/>
    </source>
</evidence>
<dbReference type="EMBL" id="VCAU01000083">
    <property type="protein sequence ID" value="KAF9886069.1"/>
    <property type="molecule type" value="Genomic_DNA"/>
</dbReference>
<keyword evidence="2" id="KW-0472">Membrane</keyword>
<evidence type="ECO:0000313" key="3">
    <source>
        <dbReference type="EMBL" id="KAF9886069.1"/>
    </source>
</evidence>